<sequence length="245" mass="26632">MEILSGRASDRPRPPPGRRYFQRQTSFSLSPSDMFLFRPPKPTYVATSWPGELCVLGSSVCLALERIGGASKVLLFCHGTSSDLGMTRRSLETLGDMLDCHVIGVEYPGYGLMAHDESNEQSVNAAVRVAFLHITEVMGWPADRVVVMGRSLGSGPAACLAREFQPGALFLLAPFTGVGDMAESIVGGTLASMFNLNQWDNKKAVAETTCPTLVLHGLKDQVVPHTHSLDLYRASAATTKYERNR</sequence>
<accession>D8LMJ7</accession>
<keyword evidence="3" id="KW-1185">Reference proteome</keyword>
<dbReference type="eggNOG" id="KOG1552">
    <property type="taxonomic scope" value="Eukaryota"/>
</dbReference>
<dbReference type="InParanoid" id="D8LMJ7"/>
<evidence type="ECO:0000313" key="3">
    <source>
        <dbReference type="Proteomes" id="UP000002630"/>
    </source>
</evidence>
<gene>
    <name evidence="2" type="ORF">Esi_0004_0255</name>
</gene>
<reference evidence="2 3" key="1">
    <citation type="journal article" date="2010" name="Nature">
        <title>The Ectocarpus genome and the independent evolution of multicellularity in brown algae.</title>
        <authorList>
            <person name="Cock J.M."/>
            <person name="Sterck L."/>
            <person name="Rouze P."/>
            <person name="Scornet D."/>
            <person name="Allen A.E."/>
            <person name="Amoutzias G."/>
            <person name="Anthouard V."/>
            <person name="Artiguenave F."/>
            <person name="Aury J.M."/>
            <person name="Badger J.H."/>
            <person name="Beszteri B."/>
            <person name="Billiau K."/>
            <person name="Bonnet E."/>
            <person name="Bothwell J.H."/>
            <person name="Bowler C."/>
            <person name="Boyen C."/>
            <person name="Brownlee C."/>
            <person name="Carrano C.J."/>
            <person name="Charrier B."/>
            <person name="Cho G.Y."/>
            <person name="Coelho S.M."/>
            <person name="Collen J."/>
            <person name="Corre E."/>
            <person name="Da Silva C."/>
            <person name="Delage L."/>
            <person name="Delaroque N."/>
            <person name="Dittami S.M."/>
            <person name="Doulbeau S."/>
            <person name="Elias M."/>
            <person name="Farnham G."/>
            <person name="Gachon C.M."/>
            <person name="Gschloessl B."/>
            <person name="Heesch S."/>
            <person name="Jabbari K."/>
            <person name="Jubin C."/>
            <person name="Kawai H."/>
            <person name="Kimura K."/>
            <person name="Kloareg B."/>
            <person name="Kupper F.C."/>
            <person name="Lang D."/>
            <person name="Le Bail A."/>
            <person name="Leblanc C."/>
            <person name="Lerouge P."/>
            <person name="Lohr M."/>
            <person name="Lopez P.J."/>
            <person name="Martens C."/>
            <person name="Maumus F."/>
            <person name="Michel G."/>
            <person name="Miranda-Saavedra D."/>
            <person name="Morales J."/>
            <person name="Moreau H."/>
            <person name="Motomura T."/>
            <person name="Nagasato C."/>
            <person name="Napoli C.A."/>
            <person name="Nelson D.R."/>
            <person name="Nyvall-Collen P."/>
            <person name="Peters A.F."/>
            <person name="Pommier C."/>
            <person name="Potin P."/>
            <person name="Poulain J."/>
            <person name="Quesneville H."/>
            <person name="Read B."/>
            <person name="Rensing S.A."/>
            <person name="Ritter A."/>
            <person name="Rousvoal S."/>
            <person name="Samanta M."/>
            <person name="Samson G."/>
            <person name="Schroeder D.C."/>
            <person name="Segurens B."/>
            <person name="Strittmatter M."/>
            <person name="Tonon T."/>
            <person name="Tregear J.W."/>
            <person name="Valentin K."/>
            <person name="von Dassow P."/>
            <person name="Yamagishi T."/>
            <person name="Van de Peer Y."/>
            <person name="Wincker P."/>
        </authorList>
    </citation>
    <scope>NUCLEOTIDE SEQUENCE [LARGE SCALE GENOMIC DNA]</scope>
    <source>
        <strain evidence="3">Ec32 / CCAP1310/4</strain>
    </source>
</reference>
<evidence type="ECO:0008006" key="4">
    <source>
        <dbReference type="Google" id="ProtNLM"/>
    </source>
</evidence>
<dbReference type="InterPro" id="IPR029058">
    <property type="entry name" value="AB_hydrolase_fold"/>
</dbReference>
<dbReference type="PANTHER" id="PTHR12277:SF81">
    <property type="entry name" value="PROTEIN ABHD13"/>
    <property type="match status" value="1"/>
</dbReference>
<dbReference type="EMBL" id="FN649728">
    <property type="protein sequence ID" value="CBN77607.1"/>
    <property type="molecule type" value="Genomic_DNA"/>
</dbReference>
<dbReference type="SUPFAM" id="SSF53474">
    <property type="entry name" value="alpha/beta-Hydrolases"/>
    <property type="match status" value="1"/>
</dbReference>
<proteinExistence type="predicted"/>
<name>D8LMJ7_ECTSI</name>
<feature type="region of interest" description="Disordered" evidence="1">
    <location>
        <begin position="1"/>
        <end position="21"/>
    </location>
</feature>
<protein>
    <recommendedName>
        <fullName evidence="4">Serine aminopeptidase S33 domain-containing protein</fullName>
    </recommendedName>
</protein>
<dbReference type="Gene3D" id="3.40.50.1820">
    <property type="entry name" value="alpha/beta hydrolase"/>
    <property type="match status" value="1"/>
</dbReference>
<dbReference type="EMBL" id="FN648596">
    <property type="protein sequence ID" value="CBN77607.1"/>
    <property type="molecule type" value="Genomic_DNA"/>
</dbReference>
<dbReference type="AlphaFoldDB" id="D8LMJ7"/>
<dbReference type="OrthoDB" id="10249433at2759"/>
<dbReference type="STRING" id="2880.D8LMJ7"/>
<dbReference type="OMA" id="THNEYDI"/>
<dbReference type="Proteomes" id="UP000002630">
    <property type="component" value="Linkage Group LG03"/>
</dbReference>
<evidence type="ECO:0000256" key="1">
    <source>
        <dbReference type="SAM" id="MobiDB-lite"/>
    </source>
</evidence>
<dbReference type="PANTHER" id="PTHR12277">
    <property type="entry name" value="ALPHA/BETA HYDROLASE DOMAIN-CONTAINING PROTEIN"/>
    <property type="match status" value="1"/>
</dbReference>
<evidence type="ECO:0000313" key="2">
    <source>
        <dbReference type="EMBL" id="CBN77607.1"/>
    </source>
</evidence>
<organism evidence="2 3">
    <name type="scientific">Ectocarpus siliculosus</name>
    <name type="common">Brown alga</name>
    <name type="synonym">Conferva siliculosa</name>
    <dbReference type="NCBI Taxonomy" id="2880"/>
    <lineage>
        <taxon>Eukaryota</taxon>
        <taxon>Sar</taxon>
        <taxon>Stramenopiles</taxon>
        <taxon>Ochrophyta</taxon>
        <taxon>PX clade</taxon>
        <taxon>Phaeophyceae</taxon>
        <taxon>Ectocarpales</taxon>
        <taxon>Ectocarpaceae</taxon>
        <taxon>Ectocarpus</taxon>
    </lineage>
</organism>